<gene>
    <name evidence="1" type="ORF">OUZ56_029967</name>
</gene>
<comment type="caution">
    <text evidence="1">The sequence shown here is derived from an EMBL/GenBank/DDBJ whole genome shotgun (WGS) entry which is preliminary data.</text>
</comment>
<name>A0ABR0B8C6_9CRUS</name>
<sequence length="170" mass="19366">MIIECKFGVAARRLLFIDDCQRAALTVHAFRLGLVHLAVCKVNGHWEIPNELVSAGYCCWYVINSEVGVGFDLYIHGGVVMLKMLDVLRKVFEVLDGISFRLTPAKIIEPPEFDRMFYYLNTLDQKQSEIAFIRLFDTQQNNNQPQERLHSCRPSCWLGLLLLGGVAAVY</sequence>
<protein>
    <submittedName>
        <fullName evidence="1">Uncharacterized protein</fullName>
    </submittedName>
</protein>
<keyword evidence="2" id="KW-1185">Reference proteome</keyword>
<dbReference type="Proteomes" id="UP001234178">
    <property type="component" value="Unassembled WGS sequence"/>
</dbReference>
<dbReference type="EMBL" id="JAOYFB010000040">
    <property type="protein sequence ID" value="KAK4037944.1"/>
    <property type="molecule type" value="Genomic_DNA"/>
</dbReference>
<evidence type="ECO:0000313" key="2">
    <source>
        <dbReference type="Proteomes" id="UP001234178"/>
    </source>
</evidence>
<reference evidence="1 2" key="1">
    <citation type="journal article" date="2023" name="Nucleic Acids Res.">
        <title>The hologenome of Daphnia magna reveals possible DNA methylation and microbiome-mediated evolution of the host genome.</title>
        <authorList>
            <person name="Chaturvedi A."/>
            <person name="Li X."/>
            <person name="Dhandapani V."/>
            <person name="Marshall H."/>
            <person name="Kissane S."/>
            <person name="Cuenca-Cambronero M."/>
            <person name="Asole G."/>
            <person name="Calvet F."/>
            <person name="Ruiz-Romero M."/>
            <person name="Marangio P."/>
            <person name="Guigo R."/>
            <person name="Rago D."/>
            <person name="Mirbahai L."/>
            <person name="Eastwood N."/>
            <person name="Colbourne J.K."/>
            <person name="Zhou J."/>
            <person name="Mallon E."/>
            <person name="Orsini L."/>
        </authorList>
    </citation>
    <scope>NUCLEOTIDE SEQUENCE [LARGE SCALE GENOMIC DNA]</scope>
    <source>
        <strain evidence="1">LRV0_1</strain>
    </source>
</reference>
<proteinExistence type="predicted"/>
<evidence type="ECO:0000313" key="1">
    <source>
        <dbReference type="EMBL" id="KAK4037944.1"/>
    </source>
</evidence>
<organism evidence="1 2">
    <name type="scientific">Daphnia magna</name>
    <dbReference type="NCBI Taxonomy" id="35525"/>
    <lineage>
        <taxon>Eukaryota</taxon>
        <taxon>Metazoa</taxon>
        <taxon>Ecdysozoa</taxon>
        <taxon>Arthropoda</taxon>
        <taxon>Crustacea</taxon>
        <taxon>Branchiopoda</taxon>
        <taxon>Diplostraca</taxon>
        <taxon>Cladocera</taxon>
        <taxon>Anomopoda</taxon>
        <taxon>Daphniidae</taxon>
        <taxon>Daphnia</taxon>
    </lineage>
</organism>
<accession>A0ABR0B8C6</accession>